<evidence type="ECO:0000313" key="2">
    <source>
        <dbReference type="Proteomes" id="UP001055336"/>
    </source>
</evidence>
<evidence type="ECO:0000313" key="1">
    <source>
        <dbReference type="EMBL" id="UMB68127.1"/>
    </source>
</evidence>
<reference evidence="1" key="1">
    <citation type="submission" date="2022-08" db="EMBL/GenBank/DDBJ databases">
        <title>Whole genome sequencing of non-tuberculosis mycobacteria type-strains.</title>
        <authorList>
            <person name="Igarashi Y."/>
            <person name="Osugi A."/>
            <person name="Mitarai S."/>
        </authorList>
    </citation>
    <scope>NUCLEOTIDE SEQUENCE</scope>
    <source>
        <strain evidence="1">DSM 45127</strain>
    </source>
</reference>
<dbReference type="EMBL" id="CP092488">
    <property type="protein sequence ID" value="UMB68127.1"/>
    <property type="molecule type" value="Genomic_DNA"/>
</dbReference>
<proteinExistence type="predicted"/>
<name>A0ABY3VFD1_9MYCO</name>
<protein>
    <submittedName>
        <fullName evidence="1">Uncharacterized protein</fullName>
    </submittedName>
</protein>
<accession>A0ABY3VFD1</accession>
<gene>
    <name evidence="1" type="ORF">MKK62_16905</name>
</gene>
<keyword evidence="2" id="KW-1185">Reference proteome</keyword>
<dbReference type="Proteomes" id="UP001055336">
    <property type="component" value="Chromosome"/>
</dbReference>
<sequence length="101" mass="11164">MVDLLAEWAVDPALDAGMQRIVDVLLEKRCRRNRFGGAECLLDGLVADLGGCRAGDEVAEQVAEAEVVGVCRRRGQQCRRRECGTETRSEDHVRPRSLTPV</sequence>
<organism evidence="1 2">
    <name type="scientific">Mycobacterium paraterrae</name>
    <dbReference type="NCBI Taxonomy" id="577492"/>
    <lineage>
        <taxon>Bacteria</taxon>
        <taxon>Bacillati</taxon>
        <taxon>Actinomycetota</taxon>
        <taxon>Actinomycetes</taxon>
        <taxon>Mycobacteriales</taxon>
        <taxon>Mycobacteriaceae</taxon>
        <taxon>Mycobacterium</taxon>
    </lineage>
</organism>